<proteinExistence type="predicted"/>
<evidence type="ECO:0000313" key="3">
    <source>
        <dbReference type="Proteomes" id="UP000796880"/>
    </source>
</evidence>
<evidence type="ECO:0000256" key="1">
    <source>
        <dbReference type="SAM" id="MobiDB-lite"/>
    </source>
</evidence>
<keyword evidence="3" id="KW-1185">Reference proteome</keyword>
<protein>
    <submittedName>
        <fullName evidence="2">Uncharacterized protein</fullName>
    </submittedName>
</protein>
<feature type="region of interest" description="Disordered" evidence="1">
    <location>
        <begin position="315"/>
        <end position="339"/>
    </location>
</feature>
<gene>
    <name evidence="2" type="ORF">FNV43_RR10433</name>
</gene>
<reference evidence="2" key="1">
    <citation type="submission" date="2020-03" db="EMBL/GenBank/DDBJ databases">
        <title>A high-quality chromosome-level genome assembly of a woody plant with both climbing and erect habits, Rhamnella rubrinervis.</title>
        <authorList>
            <person name="Lu Z."/>
            <person name="Yang Y."/>
            <person name="Zhu X."/>
            <person name="Sun Y."/>
        </authorList>
    </citation>
    <scope>NUCLEOTIDE SEQUENCE</scope>
    <source>
        <strain evidence="2">BYM</strain>
        <tissue evidence="2">Leaf</tissue>
    </source>
</reference>
<sequence length="339" mass="38579">MRTYGQTSAMFANEISIIMRNMVSQRLIGWGDAKDDDRKIAYNCLLDKFDVDLNDPQWSAAGQRNRAKIPYNHHGGTRSFIATREAFEELLHLAYFQLIQSLDFSLNLETNFNVILYMALIGKIADNLRMACPSDSTSLSMLYRDGEAITHIQKYIMLMLYFTVACFFYSYNWLSLRHCTVTDSTQEEPIGHIELFRRMHSTTKGWDNPLAESRYKQMVEMQQAQPHLEDHASSMDEASICSEVLGRTAGTISGVGPAPRKSYRNTYTAPSSRFMQELETLTQRVNEKDNAITELTQRLEEQALLIQSLMTRMNTSQHPSIDPTNNPPPPPPSNGATII</sequence>
<organism evidence="2 3">
    <name type="scientific">Rhamnella rubrinervis</name>
    <dbReference type="NCBI Taxonomy" id="2594499"/>
    <lineage>
        <taxon>Eukaryota</taxon>
        <taxon>Viridiplantae</taxon>
        <taxon>Streptophyta</taxon>
        <taxon>Embryophyta</taxon>
        <taxon>Tracheophyta</taxon>
        <taxon>Spermatophyta</taxon>
        <taxon>Magnoliopsida</taxon>
        <taxon>eudicotyledons</taxon>
        <taxon>Gunneridae</taxon>
        <taxon>Pentapetalae</taxon>
        <taxon>rosids</taxon>
        <taxon>fabids</taxon>
        <taxon>Rosales</taxon>
        <taxon>Rhamnaceae</taxon>
        <taxon>rhamnoid group</taxon>
        <taxon>Rhamneae</taxon>
        <taxon>Rhamnella</taxon>
    </lineage>
</organism>
<evidence type="ECO:0000313" key="2">
    <source>
        <dbReference type="EMBL" id="KAF3449702.1"/>
    </source>
</evidence>
<dbReference type="OrthoDB" id="913284at2759"/>
<dbReference type="Proteomes" id="UP000796880">
    <property type="component" value="Unassembled WGS sequence"/>
</dbReference>
<dbReference type="AlphaFoldDB" id="A0A8K0HBU0"/>
<comment type="caution">
    <text evidence="2">The sequence shown here is derived from an EMBL/GenBank/DDBJ whole genome shotgun (WGS) entry which is preliminary data.</text>
</comment>
<dbReference type="EMBL" id="VOIH02000004">
    <property type="protein sequence ID" value="KAF3449702.1"/>
    <property type="molecule type" value="Genomic_DNA"/>
</dbReference>
<name>A0A8K0HBU0_9ROSA</name>
<accession>A0A8K0HBU0</accession>